<reference evidence="5" key="1">
    <citation type="journal article" date="2019" name="Int. J. Syst. Evol. Microbiol.">
        <title>The Global Catalogue of Microorganisms (GCM) 10K type strain sequencing project: providing services to taxonomists for standard genome sequencing and annotation.</title>
        <authorList>
            <consortium name="The Broad Institute Genomics Platform"/>
            <consortium name="The Broad Institute Genome Sequencing Center for Infectious Disease"/>
            <person name="Wu L."/>
            <person name="Ma J."/>
        </authorList>
    </citation>
    <scope>NUCLEOTIDE SEQUENCE [LARGE SCALE GENOMIC DNA]</scope>
    <source>
        <strain evidence="5">JCM 9373</strain>
    </source>
</reference>
<evidence type="ECO:0000259" key="3">
    <source>
        <dbReference type="SMART" id="SM00858"/>
    </source>
</evidence>
<accession>A0ABP6MN36</accession>
<gene>
    <name evidence="4" type="ORF">GCM10010466_08640</name>
</gene>
<dbReference type="Proteomes" id="UP001500320">
    <property type="component" value="Unassembled WGS sequence"/>
</dbReference>
<dbReference type="RefSeq" id="WP_344856101.1">
    <property type="nucleotide sequence ID" value="NZ_BAAAUT010000005.1"/>
</dbReference>
<name>A0ABP6MN36_9ACTN</name>
<feature type="compositionally biased region" description="Low complexity" evidence="1">
    <location>
        <begin position="8"/>
        <end position="29"/>
    </location>
</feature>
<dbReference type="EMBL" id="BAAAUT010000005">
    <property type="protein sequence ID" value="GAA3120089.1"/>
    <property type="molecule type" value="Genomic_DNA"/>
</dbReference>
<proteinExistence type="predicted"/>
<evidence type="ECO:0000256" key="1">
    <source>
        <dbReference type="SAM" id="MobiDB-lite"/>
    </source>
</evidence>
<dbReference type="SMART" id="SM00858">
    <property type="entry name" value="SAF"/>
    <property type="match status" value="1"/>
</dbReference>
<comment type="caution">
    <text evidence="4">The sequence shown here is derived from an EMBL/GenBank/DDBJ whole genome shotgun (WGS) entry which is preliminary data.</text>
</comment>
<evidence type="ECO:0000313" key="5">
    <source>
        <dbReference type="Proteomes" id="UP001500320"/>
    </source>
</evidence>
<dbReference type="CDD" id="cd11614">
    <property type="entry name" value="SAF_CpaB_FlgA_like"/>
    <property type="match status" value="1"/>
</dbReference>
<dbReference type="InterPro" id="IPR013974">
    <property type="entry name" value="SAF"/>
</dbReference>
<evidence type="ECO:0000256" key="2">
    <source>
        <dbReference type="SAM" id="Phobius"/>
    </source>
</evidence>
<evidence type="ECO:0000313" key="4">
    <source>
        <dbReference type="EMBL" id="GAA3120089.1"/>
    </source>
</evidence>
<keyword evidence="2" id="KW-0472">Membrane</keyword>
<feature type="region of interest" description="Disordered" evidence="1">
    <location>
        <begin position="1"/>
        <end position="29"/>
    </location>
</feature>
<feature type="transmembrane region" description="Helical" evidence="2">
    <location>
        <begin position="36"/>
        <end position="55"/>
    </location>
</feature>
<feature type="domain" description="SAF" evidence="3">
    <location>
        <begin position="62"/>
        <end position="125"/>
    </location>
</feature>
<protein>
    <recommendedName>
        <fullName evidence="3">SAF domain-containing protein</fullName>
    </recommendedName>
</protein>
<sequence>MTPKILSTPPGRTAGGAPPVTVPRLPGQPRQRRRGMVVFGLLIIAGGGALTYHGMGKLSDRVPVVVMARDVAVGQEITRSDVTTAMVGADETVATVPGHELQRVVGMRAAVDLMSGALVQRKAVTDRLTPAQSQQLVPVAVKPSRLPARGFAPGDMVLVVPAPGTQTAASTRSTTRTEIEAVIDQVKGPDTDGLVVVDLLVGGDDGSRLATLAADGEVAFVLNPRRS</sequence>
<organism evidence="4 5">
    <name type="scientific">Planomonospora alba</name>
    <dbReference type="NCBI Taxonomy" id="161354"/>
    <lineage>
        <taxon>Bacteria</taxon>
        <taxon>Bacillati</taxon>
        <taxon>Actinomycetota</taxon>
        <taxon>Actinomycetes</taxon>
        <taxon>Streptosporangiales</taxon>
        <taxon>Streptosporangiaceae</taxon>
        <taxon>Planomonospora</taxon>
    </lineage>
</organism>
<dbReference type="Pfam" id="PF08666">
    <property type="entry name" value="SAF"/>
    <property type="match status" value="1"/>
</dbReference>
<keyword evidence="2" id="KW-1133">Transmembrane helix</keyword>
<keyword evidence="2" id="KW-0812">Transmembrane</keyword>
<keyword evidence="5" id="KW-1185">Reference proteome</keyword>